<evidence type="ECO:0000313" key="1">
    <source>
        <dbReference type="EMBL" id="ELS50741.1"/>
    </source>
</evidence>
<sequence>MGDGSVEGFTDKGCVREGTAVHHCLFVVGR</sequence>
<organism evidence="1 2">
    <name type="scientific">Streptomyces viridochromogenes Tue57</name>
    <dbReference type="NCBI Taxonomy" id="1160705"/>
    <lineage>
        <taxon>Bacteria</taxon>
        <taxon>Bacillati</taxon>
        <taxon>Actinomycetota</taxon>
        <taxon>Actinomycetes</taxon>
        <taxon>Kitasatosporales</taxon>
        <taxon>Streptomycetaceae</taxon>
        <taxon>Streptomyces</taxon>
    </lineage>
</organism>
<accession>L8NZM6</accession>
<dbReference type="AlphaFoldDB" id="L8NZM6"/>
<dbReference type="Proteomes" id="UP000011205">
    <property type="component" value="Unassembled WGS sequence"/>
</dbReference>
<reference evidence="1 2" key="1">
    <citation type="journal article" date="2013" name="Genome Announc.">
        <title>Draft Genome Sequence of Streptomyces viridochromogenes Strain Tu57, Producer of Avilamycin.</title>
        <authorList>
            <person name="Gruning B.A."/>
            <person name="Erxleben A."/>
            <person name="Hahnlein A."/>
            <person name="Gunther S."/>
        </authorList>
    </citation>
    <scope>NUCLEOTIDE SEQUENCE [LARGE SCALE GENOMIC DNA]</scope>
    <source>
        <strain evidence="1 2">Tue57</strain>
    </source>
</reference>
<gene>
    <name evidence="1" type="ORF">STVIR_8333</name>
</gene>
<dbReference type="EMBL" id="AMLP01000267">
    <property type="protein sequence ID" value="ELS50741.1"/>
    <property type="molecule type" value="Genomic_DNA"/>
</dbReference>
<proteinExistence type="predicted"/>
<comment type="caution">
    <text evidence="1">The sequence shown here is derived from an EMBL/GenBank/DDBJ whole genome shotgun (WGS) entry which is preliminary data.</text>
</comment>
<name>L8NZM6_STRVR</name>
<evidence type="ECO:0000313" key="2">
    <source>
        <dbReference type="Proteomes" id="UP000011205"/>
    </source>
</evidence>
<protein>
    <submittedName>
        <fullName evidence="1">Putative L-asparaginase II</fullName>
    </submittedName>
</protein>